<reference evidence="2" key="1">
    <citation type="journal article" name="BMC Genomics">
        <title>Long-read sequencing and de novo genome assembly of marine medaka (Oryzias melastigma).</title>
        <authorList>
            <person name="Liang P."/>
            <person name="Saqib H.S.A."/>
            <person name="Ni X."/>
            <person name="Shen Y."/>
        </authorList>
    </citation>
    <scope>NUCLEOTIDE SEQUENCE</scope>
    <source>
        <strain evidence="2">Bigg-433</strain>
    </source>
</reference>
<feature type="compositionally biased region" description="Basic and acidic residues" evidence="1">
    <location>
        <begin position="47"/>
        <end position="62"/>
    </location>
</feature>
<name>A0A834BSA4_ORYME</name>
<evidence type="ECO:0000256" key="1">
    <source>
        <dbReference type="SAM" id="MobiDB-lite"/>
    </source>
</evidence>
<protein>
    <submittedName>
        <fullName evidence="2">Uncharacterized protein</fullName>
    </submittedName>
</protein>
<dbReference type="EMBL" id="WKFB01001214">
    <property type="protein sequence ID" value="KAF6714609.1"/>
    <property type="molecule type" value="Genomic_DNA"/>
</dbReference>
<dbReference type="Proteomes" id="UP000646548">
    <property type="component" value="Unassembled WGS sequence"/>
</dbReference>
<sequence>MTTESGSESKQPQENKEAEKSKAAEEQTSPQNQAEKFPTAAGHSTPAKREQVSVRAFHDRSDIMASKSLSSSTFCSVYSSS</sequence>
<feature type="compositionally biased region" description="Basic and acidic residues" evidence="1">
    <location>
        <begin position="11"/>
        <end position="25"/>
    </location>
</feature>
<gene>
    <name evidence="2" type="ORF">FQA47_024418</name>
</gene>
<organism evidence="2 3">
    <name type="scientific">Oryzias melastigma</name>
    <name type="common">Marine medaka</name>
    <dbReference type="NCBI Taxonomy" id="30732"/>
    <lineage>
        <taxon>Eukaryota</taxon>
        <taxon>Metazoa</taxon>
        <taxon>Chordata</taxon>
        <taxon>Craniata</taxon>
        <taxon>Vertebrata</taxon>
        <taxon>Euteleostomi</taxon>
        <taxon>Actinopterygii</taxon>
        <taxon>Neopterygii</taxon>
        <taxon>Teleostei</taxon>
        <taxon>Neoteleostei</taxon>
        <taxon>Acanthomorphata</taxon>
        <taxon>Ovalentaria</taxon>
        <taxon>Atherinomorphae</taxon>
        <taxon>Beloniformes</taxon>
        <taxon>Adrianichthyidae</taxon>
        <taxon>Oryziinae</taxon>
        <taxon>Oryzias</taxon>
    </lineage>
</organism>
<feature type="region of interest" description="Disordered" evidence="1">
    <location>
        <begin position="1"/>
        <end position="81"/>
    </location>
</feature>
<comment type="caution">
    <text evidence="2">The sequence shown here is derived from an EMBL/GenBank/DDBJ whole genome shotgun (WGS) entry which is preliminary data.</text>
</comment>
<feature type="compositionally biased region" description="Polar residues" evidence="1">
    <location>
        <begin position="1"/>
        <end position="10"/>
    </location>
</feature>
<feature type="compositionally biased region" description="Low complexity" evidence="1">
    <location>
        <begin position="68"/>
        <end position="81"/>
    </location>
</feature>
<evidence type="ECO:0000313" key="2">
    <source>
        <dbReference type="EMBL" id="KAF6714609.1"/>
    </source>
</evidence>
<proteinExistence type="predicted"/>
<evidence type="ECO:0000313" key="3">
    <source>
        <dbReference type="Proteomes" id="UP000646548"/>
    </source>
</evidence>
<dbReference type="AlphaFoldDB" id="A0A834BSA4"/>
<accession>A0A834BSA4</accession>